<feature type="transmembrane region" description="Helical" evidence="5">
    <location>
        <begin position="523"/>
        <end position="543"/>
    </location>
</feature>
<dbReference type="GO" id="GO:0022857">
    <property type="term" value="F:transmembrane transporter activity"/>
    <property type="evidence" value="ECO:0007669"/>
    <property type="project" value="InterPro"/>
</dbReference>
<sequence>MTDTEKQDIRHMGSCERLPSIPEDVQEITVEYPRGWRLFLTTVGVLASVYLVNLEVTIVSTSLISITNDLNGFEKTSWIATAFLTTYTAFMSLWTRFSDITGRKKAIIAADIVFLMFSMGCGASKTVDQLIICRAFQGIGGAGVYTLGVLCVYELVEKPRLPLFGALMAVTIALASLTGPIFGGVLTENSSWRWVFYIKLGLTEKLEPPTRRTGSYITSPGNACAFWLCEAAAPFRADAELAAFQKNRLHGLVSQLSGSLLLVSVLNEANQHFEWSSPTAITLVVLACLSWIVFFVWELCIVANCSGYDPIFPRRFLSNRAWIGILITTFASGCPWNVIILYISQRLQLLVKMSPLEAGIHLIPFSAVATVASSLACLCSSKGRVPFVYTTLLGSFLQIVGVTLLSTLPESPTFPTEGPGYEALAGLGIGTTIGILILATPFVVEVQDLTNATGALTQYRFLGGAIGLSVASNILNSRLKSKLTGVLSSEQLQTLLQNPAMVSSFSPDLQGIIEAVFSRSYTIQLRAMIAFSAMQVLAALLMFKRGRQHAVA</sequence>
<feature type="transmembrane region" description="Helical" evidence="5">
    <location>
        <begin position="163"/>
        <end position="186"/>
    </location>
</feature>
<dbReference type="PANTHER" id="PTHR23501">
    <property type="entry name" value="MAJOR FACILITATOR SUPERFAMILY"/>
    <property type="match status" value="1"/>
</dbReference>
<gene>
    <name evidence="7" type="ORF">ATNIH1004_008472</name>
</gene>
<accession>A0A5M9MH04</accession>
<feature type="transmembrane region" description="Helical" evidence="5">
    <location>
        <begin position="423"/>
        <end position="444"/>
    </location>
</feature>
<comment type="caution">
    <text evidence="7">The sequence shown here is derived from an EMBL/GenBank/DDBJ whole genome shotgun (WGS) entry which is preliminary data.</text>
</comment>
<keyword evidence="4 5" id="KW-0472">Membrane</keyword>
<dbReference type="EMBL" id="QUQM01000006">
    <property type="protein sequence ID" value="KAA8644273.1"/>
    <property type="molecule type" value="Genomic_DNA"/>
</dbReference>
<name>A0A5M9MH04_9EURO</name>
<evidence type="ECO:0000256" key="4">
    <source>
        <dbReference type="ARBA" id="ARBA00023136"/>
    </source>
</evidence>
<dbReference type="PROSITE" id="PS50850">
    <property type="entry name" value="MFS"/>
    <property type="match status" value="1"/>
</dbReference>
<evidence type="ECO:0000256" key="1">
    <source>
        <dbReference type="ARBA" id="ARBA00004141"/>
    </source>
</evidence>
<evidence type="ECO:0000259" key="6">
    <source>
        <dbReference type="PROSITE" id="PS50850"/>
    </source>
</evidence>
<dbReference type="RefSeq" id="XP_033423634.1">
    <property type="nucleotide sequence ID" value="XM_033573082.1"/>
</dbReference>
<dbReference type="PANTHER" id="PTHR23501:SF43">
    <property type="entry name" value="MULTIDRUG TRANSPORTER, PUTATIVE (AFU_ORTHOLOGUE AFUA_6G03040)-RELATED"/>
    <property type="match status" value="1"/>
</dbReference>
<dbReference type="OrthoDB" id="440553at2759"/>
<feature type="transmembrane region" description="Helical" evidence="5">
    <location>
        <begin position="38"/>
        <end position="64"/>
    </location>
</feature>
<reference evidence="7 8" key="1">
    <citation type="submission" date="2019-08" db="EMBL/GenBank/DDBJ databases">
        <title>The genome sequence of a newly discovered highly antifungal drug resistant Aspergillus species, Aspergillus tanneri NIH 1004.</title>
        <authorList>
            <person name="Mounaud S."/>
            <person name="Singh I."/>
            <person name="Joardar V."/>
            <person name="Pakala S."/>
            <person name="Pakala S."/>
            <person name="Venepally P."/>
            <person name="Chung J.K."/>
            <person name="Losada L."/>
            <person name="Nierman W.C."/>
        </authorList>
    </citation>
    <scope>NUCLEOTIDE SEQUENCE [LARGE SCALE GENOMIC DNA]</scope>
    <source>
        <strain evidence="7 8">NIH1004</strain>
    </source>
</reference>
<proteinExistence type="predicted"/>
<dbReference type="VEuPathDB" id="FungiDB:EYZ11_002838"/>
<feature type="transmembrane region" description="Helical" evidence="5">
    <location>
        <begin position="387"/>
        <end position="408"/>
    </location>
</feature>
<evidence type="ECO:0000313" key="7">
    <source>
        <dbReference type="EMBL" id="KAA8644273.1"/>
    </source>
</evidence>
<dbReference type="VEuPathDB" id="FungiDB:EYZ11_002839"/>
<feature type="transmembrane region" description="Helical" evidence="5">
    <location>
        <begin position="358"/>
        <end position="380"/>
    </location>
</feature>
<dbReference type="Pfam" id="PF07690">
    <property type="entry name" value="MFS_1"/>
    <property type="match status" value="1"/>
</dbReference>
<evidence type="ECO:0000313" key="8">
    <source>
        <dbReference type="Proteomes" id="UP000324241"/>
    </source>
</evidence>
<feature type="domain" description="Major facilitator superfamily (MFS) profile" evidence="6">
    <location>
        <begin position="41"/>
        <end position="550"/>
    </location>
</feature>
<dbReference type="SUPFAM" id="SSF103473">
    <property type="entry name" value="MFS general substrate transporter"/>
    <property type="match status" value="2"/>
</dbReference>
<evidence type="ECO:0000256" key="3">
    <source>
        <dbReference type="ARBA" id="ARBA00022989"/>
    </source>
</evidence>
<feature type="transmembrane region" description="Helical" evidence="5">
    <location>
        <begin position="456"/>
        <end position="475"/>
    </location>
</feature>
<dbReference type="Gene3D" id="1.20.1720.10">
    <property type="entry name" value="Multidrug resistance protein D"/>
    <property type="match status" value="1"/>
</dbReference>
<dbReference type="Proteomes" id="UP000324241">
    <property type="component" value="Unassembled WGS sequence"/>
</dbReference>
<feature type="transmembrane region" description="Helical" evidence="5">
    <location>
        <begin position="106"/>
        <end position="123"/>
    </location>
</feature>
<evidence type="ECO:0000256" key="5">
    <source>
        <dbReference type="SAM" id="Phobius"/>
    </source>
</evidence>
<dbReference type="InterPro" id="IPR011701">
    <property type="entry name" value="MFS"/>
</dbReference>
<feature type="transmembrane region" description="Helical" evidence="5">
    <location>
        <begin position="76"/>
        <end position="94"/>
    </location>
</feature>
<comment type="subcellular location">
    <subcellularLocation>
        <location evidence="1">Membrane</location>
        <topology evidence="1">Multi-pass membrane protein</topology>
    </subcellularLocation>
</comment>
<dbReference type="GeneID" id="54331174"/>
<organism evidence="7 8">
    <name type="scientific">Aspergillus tanneri</name>
    <dbReference type="NCBI Taxonomy" id="1220188"/>
    <lineage>
        <taxon>Eukaryota</taxon>
        <taxon>Fungi</taxon>
        <taxon>Dikarya</taxon>
        <taxon>Ascomycota</taxon>
        <taxon>Pezizomycotina</taxon>
        <taxon>Eurotiomycetes</taxon>
        <taxon>Eurotiomycetidae</taxon>
        <taxon>Eurotiales</taxon>
        <taxon>Aspergillaceae</taxon>
        <taxon>Aspergillus</taxon>
        <taxon>Aspergillus subgen. Circumdati</taxon>
    </lineage>
</organism>
<feature type="transmembrane region" description="Helical" evidence="5">
    <location>
        <begin position="280"/>
        <end position="300"/>
    </location>
</feature>
<keyword evidence="2 5" id="KW-0812">Transmembrane</keyword>
<evidence type="ECO:0000256" key="2">
    <source>
        <dbReference type="ARBA" id="ARBA00022692"/>
    </source>
</evidence>
<dbReference type="InterPro" id="IPR036259">
    <property type="entry name" value="MFS_trans_sf"/>
</dbReference>
<dbReference type="GO" id="GO:0005886">
    <property type="term" value="C:plasma membrane"/>
    <property type="evidence" value="ECO:0007669"/>
    <property type="project" value="TreeGrafter"/>
</dbReference>
<keyword evidence="3 5" id="KW-1133">Transmembrane helix</keyword>
<feature type="transmembrane region" description="Helical" evidence="5">
    <location>
        <begin position="321"/>
        <end position="343"/>
    </location>
</feature>
<protein>
    <recommendedName>
        <fullName evidence="6">Major facilitator superfamily (MFS) profile domain-containing protein</fullName>
    </recommendedName>
</protein>
<dbReference type="AlphaFoldDB" id="A0A5M9MH04"/>
<feature type="transmembrane region" description="Helical" evidence="5">
    <location>
        <begin position="135"/>
        <end position="156"/>
    </location>
</feature>
<dbReference type="InterPro" id="IPR020846">
    <property type="entry name" value="MFS_dom"/>
</dbReference>